<accession>A0A9W6XZM9</accession>
<feature type="compositionally biased region" description="Low complexity" evidence="1">
    <location>
        <begin position="64"/>
        <end position="97"/>
    </location>
</feature>
<protein>
    <submittedName>
        <fullName evidence="2">Unnamed protein product</fullName>
    </submittedName>
</protein>
<gene>
    <name evidence="2" type="ORF">Pfra01_001912700</name>
</gene>
<keyword evidence="3" id="KW-1185">Reference proteome</keyword>
<feature type="region of interest" description="Disordered" evidence="1">
    <location>
        <begin position="15"/>
        <end position="35"/>
    </location>
</feature>
<sequence>MDSSWFASALGGGTGMHIDSLSGSPRTPVTTAPRRPVLTPRYFGYQQPGYELPVSNLQRMYAEAQAPRPQAADGPAPQAHQDAQGQAAQAPFQQGNQVTRYPDARQKKLAIRPFDGKELYVGLCSGFLMGPSLRSTRCFGTVGVWVYMARGREGGPVGHYLAGTAEKYYNKQVETWWGQVPTLRFVMERMLETFKTNITPAQAMKLFTAPKDSVA</sequence>
<proteinExistence type="predicted"/>
<evidence type="ECO:0000313" key="2">
    <source>
        <dbReference type="EMBL" id="GMF48931.1"/>
    </source>
</evidence>
<comment type="caution">
    <text evidence="2">The sequence shown here is derived from an EMBL/GenBank/DDBJ whole genome shotgun (WGS) entry which is preliminary data.</text>
</comment>
<dbReference type="Proteomes" id="UP001165121">
    <property type="component" value="Unassembled WGS sequence"/>
</dbReference>
<dbReference type="OrthoDB" id="123609at2759"/>
<feature type="compositionally biased region" description="Low complexity" evidence="1">
    <location>
        <begin position="25"/>
        <end position="35"/>
    </location>
</feature>
<reference evidence="2" key="1">
    <citation type="submission" date="2023-04" db="EMBL/GenBank/DDBJ databases">
        <title>Phytophthora fragariaefolia NBRC 109709.</title>
        <authorList>
            <person name="Ichikawa N."/>
            <person name="Sato H."/>
            <person name="Tonouchi N."/>
        </authorList>
    </citation>
    <scope>NUCLEOTIDE SEQUENCE</scope>
    <source>
        <strain evidence="2">NBRC 109709</strain>
    </source>
</reference>
<dbReference type="AlphaFoldDB" id="A0A9W6XZM9"/>
<name>A0A9W6XZM9_9STRA</name>
<feature type="region of interest" description="Disordered" evidence="1">
    <location>
        <begin position="63"/>
        <end position="101"/>
    </location>
</feature>
<dbReference type="EMBL" id="BSXT01002430">
    <property type="protein sequence ID" value="GMF48931.1"/>
    <property type="molecule type" value="Genomic_DNA"/>
</dbReference>
<evidence type="ECO:0000313" key="3">
    <source>
        <dbReference type="Proteomes" id="UP001165121"/>
    </source>
</evidence>
<evidence type="ECO:0000256" key="1">
    <source>
        <dbReference type="SAM" id="MobiDB-lite"/>
    </source>
</evidence>
<organism evidence="2 3">
    <name type="scientific">Phytophthora fragariaefolia</name>
    <dbReference type="NCBI Taxonomy" id="1490495"/>
    <lineage>
        <taxon>Eukaryota</taxon>
        <taxon>Sar</taxon>
        <taxon>Stramenopiles</taxon>
        <taxon>Oomycota</taxon>
        <taxon>Peronosporomycetes</taxon>
        <taxon>Peronosporales</taxon>
        <taxon>Peronosporaceae</taxon>
        <taxon>Phytophthora</taxon>
    </lineage>
</organism>